<sequence>MTAMANKVWKINPDTKDLSFTDSGMLETLEDDAASAQGVAMTLGAWKGDFDLVAGHGTDYEQILGVPADEETIDEVFREAIFQEDNVSTVDELMVVQAADRSLAVTWSGRLSNGEPVSMEVNVGE</sequence>
<dbReference type="AlphaFoldDB" id="D3ALQ5"/>
<proteinExistence type="predicted"/>
<protein>
    <submittedName>
        <fullName evidence="1">Uncharacterized protein</fullName>
    </submittedName>
</protein>
<organism evidence="1 2">
    <name type="scientific">Hungatella hathewayi DSM 13479</name>
    <dbReference type="NCBI Taxonomy" id="566550"/>
    <lineage>
        <taxon>Bacteria</taxon>
        <taxon>Bacillati</taxon>
        <taxon>Bacillota</taxon>
        <taxon>Clostridia</taxon>
        <taxon>Lachnospirales</taxon>
        <taxon>Lachnospiraceae</taxon>
        <taxon>Hungatella</taxon>
    </lineage>
</organism>
<dbReference type="Proteomes" id="UP000004968">
    <property type="component" value="Unassembled WGS sequence"/>
</dbReference>
<reference evidence="1 2" key="1">
    <citation type="submission" date="2010-01" db="EMBL/GenBank/DDBJ databases">
        <authorList>
            <person name="Weinstock G."/>
            <person name="Sodergren E."/>
            <person name="Clifton S."/>
            <person name="Fulton L."/>
            <person name="Fulton B."/>
            <person name="Courtney L."/>
            <person name="Fronick C."/>
            <person name="Harrison M."/>
            <person name="Strong C."/>
            <person name="Farmer C."/>
            <person name="Delahaunty K."/>
            <person name="Markovic C."/>
            <person name="Hall O."/>
            <person name="Minx P."/>
            <person name="Tomlinson C."/>
            <person name="Mitreva M."/>
            <person name="Nelson J."/>
            <person name="Hou S."/>
            <person name="Wollam A."/>
            <person name="Pepin K.H."/>
            <person name="Johnson M."/>
            <person name="Bhonagiri V."/>
            <person name="Nash W.E."/>
            <person name="Warren W."/>
            <person name="Chinwalla A."/>
            <person name="Mardis E.R."/>
            <person name="Wilson R.K."/>
        </authorList>
    </citation>
    <scope>NUCLEOTIDE SEQUENCE [LARGE SCALE GENOMIC DNA]</scope>
    <source>
        <strain evidence="1 2">DSM 13479</strain>
    </source>
</reference>
<dbReference type="EMBL" id="ACIO01000415">
    <property type="protein sequence ID" value="EFC97253.1"/>
    <property type="molecule type" value="Genomic_DNA"/>
</dbReference>
<accession>D3ALQ5</accession>
<evidence type="ECO:0000313" key="2">
    <source>
        <dbReference type="Proteomes" id="UP000004968"/>
    </source>
</evidence>
<dbReference type="InterPro" id="IPR020288">
    <property type="entry name" value="Sheath_initiator"/>
</dbReference>
<gene>
    <name evidence="1" type="ORF">CLOSTHATH_04551</name>
</gene>
<evidence type="ECO:0000313" key="1">
    <source>
        <dbReference type="EMBL" id="EFC97253.1"/>
    </source>
</evidence>
<name>D3ALQ5_9FIRM</name>
<comment type="caution">
    <text evidence="1">The sequence shown here is derived from an EMBL/GenBank/DDBJ whole genome shotgun (WGS) entry which is preliminary data.</text>
</comment>
<dbReference type="Pfam" id="PF10934">
    <property type="entry name" value="Sheath_initiator"/>
    <property type="match status" value="1"/>
</dbReference>
<dbReference type="HOGENOM" id="CLU_142920_0_0_9"/>